<dbReference type="AlphaFoldDB" id="W7FT34"/>
<evidence type="ECO:0000313" key="2">
    <source>
        <dbReference type="EMBL" id="EUR78354.1"/>
    </source>
</evidence>
<dbReference type="OrthoDB" id="10514107at2759"/>
<dbReference type="InterPro" id="IPR044885">
    <property type="entry name" value="PRESA_N_sf"/>
</dbReference>
<name>W7FT34_PLAF8</name>
<reference evidence="3" key="1">
    <citation type="submission" date="2007-11" db="EMBL/GenBank/DDBJ databases">
        <authorList>
            <consortium name="The Broad Institute Genome Sequencing Platform"/>
            <person name="Volkman S.K."/>
            <person name="Daily J.P."/>
            <person name="Sarr O."/>
            <person name="Ndiaye D."/>
            <person name="Ndir O."/>
            <person name="Mboup S."/>
            <person name="Lukens A."/>
            <person name="Stange-Thomann N."/>
            <person name="Mauceli E."/>
            <person name="Gnerre S."/>
            <person name="Jaffe D."/>
            <person name="Zainoun J."/>
            <person name="Wiegand R.C."/>
            <person name="Birren B."/>
            <person name="Galagan J."/>
            <person name="Lander E."/>
            <person name="Wirth D.F."/>
        </authorList>
    </citation>
    <scope>NUCLEOTIDE SEQUENCE [LARGE SCALE GENOMIC DNA]</scope>
    <source>
        <strain evidence="3">7G8</strain>
    </source>
</reference>
<dbReference type="InterPro" id="IPR006526">
    <property type="entry name" value="Export_prot_PHISTa/b/c"/>
</dbReference>
<dbReference type="EMBL" id="KE123589">
    <property type="protein sequence ID" value="EUR78354.1"/>
    <property type="molecule type" value="Genomic_DNA"/>
</dbReference>
<organism evidence="2 3">
    <name type="scientific">Plasmodium falciparum (isolate 7G8)</name>
    <dbReference type="NCBI Taxonomy" id="57266"/>
    <lineage>
        <taxon>Eukaryota</taxon>
        <taxon>Sar</taxon>
        <taxon>Alveolata</taxon>
        <taxon>Apicomplexa</taxon>
        <taxon>Aconoidasida</taxon>
        <taxon>Haemosporida</taxon>
        <taxon>Plasmodiidae</taxon>
        <taxon>Plasmodium</taxon>
        <taxon>Plasmodium (Laverania)</taxon>
    </lineage>
</organism>
<evidence type="ECO:0000313" key="3">
    <source>
        <dbReference type="Proteomes" id="UP000030688"/>
    </source>
</evidence>
<reference evidence="2 3" key="2">
    <citation type="submission" date="2013-02" db="EMBL/GenBank/DDBJ databases">
        <title>The Genome Sequence of Plasmodium falciparum 7G8.</title>
        <authorList>
            <consortium name="The Broad Institute Genome Sequencing Platform"/>
            <consortium name="The Broad Institute Genome Sequencing Center for Infectious Disease"/>
            <person name="Neafsey D."/>
            <person name="Cheeseman I."/>
            <person name="Volkman S."/>
            <person name="Adams J."/>
            <person name="Walker B."/>
            <person name="Young S.K."/>
            <person name="Zeng Q."/>
            <person name="Gargeya S."/>
            <person name="Fitzgerald M."/>
            <person name="Haas B."/>
            <person name="Abouelleil A."/>
            <person name="Alvarado L."/>
            <person name="Arachchi H.M."/>
            <person name="Berlin A.M."/>
            <person name="Chapman S.B."/>
            <person name="Dewar J."/>
            <person name="Goldberg J."/>
            <person name="Griggs A."/>
            <person name="Gujja S."/>
            <person name="Hansen M."/>
            <person name="Howarth C."/>
            <person name="Imamovic A."/>
            <person name="Larimer J."/>
            <person name="McCowan C."/>
            <person name="Murphy C."/>
            <person name="Neiman D."/>
            <person name="Pearson M."/>
            <person name="Priest M."/>
            <person name="Roberts A."/>
            <person name="Saif S."/>
            <person name="Shea T."/>
            <person name="Sisk P."/>
            <person name="Sykes S."/>
            <person name="Wortman J."/>
            <person name="Nusbaum C."/>
            <person name="Birren B."/>
        </authorList>
    </citation>
    <scope>NUCLEOTIDE SEQUENCE [LARGE SCALE GENOMIC DNA]</scope>
    <source>
        <strain evidence="2 3">7G8</strain>
    </source>
</reference>
<feature type="domain" description="Plasmodium RESA N-terminal" evidence="1">
    <location>
        <begin position="40"/>
        <end position="170"/>
    </location>
</feature>
<dbReference type="InterPro" id="IPR019111">
    <property type="entry name" value="PRESA_N"/>
</dbReference>
<dbReference type="NCBIfam" id="TIGR01639">
    <property type="entry name" value="P_fal_TIGR01639"/>
    <property type="match status" value="1"/>
</dbReference>
<accession>W7FT34</accession>
<dbReference type="Proteomes" id="UP000030688">
    <property type="component" value="Unassembled WGS sequence"/>
</dbReference>
<proteinExistence type="predicted"/>
<evidence type="ECO:0000259" key="1">
    <source>
        <dbReference type="Pfam" id="PF09687"/>
    </source>
</evidence>
<sequence length="186" mass="22064">MQRKNTMNHLDKTNEKIPNSCNYKVVTLQNKCYNDMSKSLTEKKLREVLNSLEECPSKEYLMNIWSHTVGVAKEGLDNILKELKELIQKYLDNDIYVDTNKYGANTFLYDYTWKGILFNLCGTVASEEVKYTKSFLSLINDKHTIDDILNFIYLFLEYFQILKKQLHEKYQMELLQKISIILNENY</sequence>
<dbReference type="Gene3D" id="6.10.280.180">
    <property type="entry name" value="Plasmodium RESA, N-terminal helical domain"/>
    <property type="match status" value="1"/>
</dbReference>
<dbReference type="Pfam" id="PF09687">
    <property type="entry name" value="PRESAN"/>
    <property type="match status" value="1"/>
</dbReference>
<protein>
    <recommendedName>
        <fullName evidence="1">Plasmodium RESA N-terminal domain-containing protein</fullName>
    </recommendedName>
</protein>
<gene>
    <name evidence="2" type="ORF">PFBG_00868</name>
</gene>